<organism evidence="4 5">
    <name type="scientific">Litorilinea aerophila</name>
    <dbReference type="NCBI Taxonomy" id="1204385"/>
    <lineage>
        <taxon>Bacteria</taxon>
        <taxon>Bacillati</taxon>
        <taxon>Chloroflexota</taxon>
        <taxon>Caldilineae</taxon>
        <taxon>Caldilineales</taxon>
        <taxon>Caldilineaceae</taxon>
        <taxon>Litorilinea</taxon>
    </lineage>
</organism>
<dbReference type="InterPro" id="IPR038277">
    <property type="entry name" value="UreF_sf"/>
</dbReference>
<dbReference type="PIRSF" id="PIRSF009467">
    <property type="entry name" value="Ureas_acces_UreF"/>
    <property type="match status" value="1"/>
</dbReference>
<dbReference type="Proteomes" id="UP000317371">
    <property type="component" value="Unassembled WGS sequence"/>
</dbReference>
<dbReference type="EMBL" id="VIGC01000030">
    <property type="protein sequence ID" value="TQE93933.1"/>
    <property type="molecule type" value="Genomic_DNA"/>
</dbReference>
<reference evidence="4 5" key="1">
    <citation type="submission" date="2019-06" db="EMBL/GenBank/DDBJ databases">
        <title>Genome sequence of Litorilinea aerophila BAA-2444.</title>
        <authorList>
            <person name="Maclea K.S."/>
            <person name="Maurais E.G."/>
            <person name="Iannazzi L.C."/>
        </authorList>
    </citation>
    <scope>NUCLEOTIDE SEQUENCE [LARGE SCALE GENOMIC DNA]</scope>
    <source>
        <strain evidence="4 5">ATCC BAA-2444</strain>
    </source>
</reference>
<evidence type="ECO:0000256" key="2">
    <source>
        <dbReference type="ARBA" id="ARBA00023186"/>
    </source>
</evidence>
<evidence type="ECO:0000256" key="1">
    <source>
        <dbReference type="ARBA" id="ARBA00022988"/>
    </source>
</evidence>
<evidence type="ECO:0000313" key="4">
    <source>
        <dbReference type="EMBL" id="TQE93933.1"/>
    </source>
</evidence>
<gene>
    <name evidence="3" type="primary">ureF</name>
    <name evidence="4" type="ORF">FKZ61_18935</name>
</gene>
<dbReference type="HAMAP" id="MF_01385">
    <property type="entry name" value="UreF"/>
    <property type="match status" value="1"/>
</dbReference>
<keyword evidence="1 3" id="KW-0996">Nickel insertion</keyword>
<keyword evidence="3" id="KW-0963">Cytoplasm</keyword>
<dbReference type="InterPro" id="IPR002639">
    <property type="entry name" value="UreF"/>
</dbReference>
<proteinExistence type="inferred from homology"/>
<comment type="caution">
    <text evidence="4">The sequence shown here is derived from an EMBL/GenBank/DDBJ whole genome shotgun (WGS) entry which is preliminary data.</text>
</comment>
<accession>A0A540VCX1</accession>
<dbReference type="Pfam" id="PF01730">
    <property type="entry name" value="UreF"/>
    <property type="match status" value="1"/>
</dbReference>
<dbReference type="PANTHER" id="PTHR33620">
    <property type="entry name" value="UREASE ACCESSORY PROTEIN F"/>
    <property type="match status" value="1"/>
</dbReference>
<dbReference type="RefSeq" id="WP_141611732.1">
    <property type="nucleotide sequence ID" value="NZ_VIGC02000030.1"/>
</dbReference>
<dbReference type="PANTHER" id="PTHR33620:SF1">
    <property type="entry name" value="UREASE ACCESSORY PROTEIN F"/>
    <property type="match status" value="1"/>
</dbReference>
<dbReference type="Gene3D" id="1.10.4190.10">
    <property type="entry name" value="Urease accessory protein UreF"/>
    <property type="match status" value="1"/>
</dbReference>
<comment type="function">
    <text evidence="3">Required for maturation of urease via the functional incorporation of the urease nickel metallocenter.</text>
</comment>
<keyword evidence="5" id="KW-1185">Reference proteome</keyword>
<dbReference type="OrthoDB" id="9798772at2"/>
<comment type="subcellular location">
    <subcellularLocation>
        <location evidence="3">Cytoplasm</location>
    </subcellularLocation>
</comment>
<dbReference type="InParanoid" id="A0A540VCX1"/>
<protein>
    <recommendedName>
        <fullName evidence="3">Urease accessory protein UreF</fullName>
    </recommendedName>
</protein>
<dbReference type="AlphaFoldDB" id="A0A540VCX1"/>
<comment type="subunit">
    <text evidence="3">UreD, UreF and UreG form a complex that acts as a GTP-hydrolysis-dependent molecular chaperone, activating the urease apoprotein by helping to assemble the nickel containing metallocenter of UreC. The UreE protein probably delivers the nickel.</text>
</comment>
<sequence>MLHDALNAADGAIRLLQLLHLADSALPIGGQAHSFGLETLTATTLVTPLNLETALGDYLEEAGTVDAVFCRGGYRLAEGPPGATFADGWYRLNATRAALQPARESREASTALARRFLSLAQELTGHPLLAQALDVARQQAIPLQHAATVGLVGGALSLGEDATVLAYLQQSMAALASAAQRLLPVGQHQMAAILWRLKPRMAALAQASRTAHWQQGGFTSFAPLLEVAGMRHPRLPVRLFIS</sequence>
<evidence type="ECO:0000313" key="5">
    <source>
        <dbReference type="Proteomes" id="UP000317371"/>
    </source>
</evidence>
<name>A0A540VCX1_9CHLR</name>
<evidence type="ECO:0000256" key="3">
    <source>
        <dbReference type="HAMAP-Rule" id="MF_01385"/>
    </source>
</evidence>
<comment type="similarity">
    <text evidence="3">Belongs to the UreF family.</text>
</comment>
<dbReference type="GO" id="GO:0005737">
    <property type="term" value="C:cytoplasm"/>
    <property type="evidence" value="ECO:0007669"/>
    <property type="project" value="UniProtKB-SubCell"/>
</dbReference>
<keyword evidence="2 3" id="KW-0143">Chaperone</keyword>
<dbReference type="GO" id="GO:0016151">
    <property type="term" value="F:nickel cation binding"/>
    <property type="evidence" value="ECO:0007669"/>
    <property type="project" value="UniProtKB-UniRule"/>
</dbReference>